<proteinExistence type="predicted"/>
<dbReference type="EMBL" id="CPYI01000010">
    <property type="protein sequence ID" value="CNE94466.1"/>
    <property type="molecule type" value="Genomic_DNA"/>
</dbReference>
<evidence type="ECO:0000313" key="1">
    <source>
        <dbReference type="EMBL" id="CNE94466.1"/>
    </source>
</evidence>
<name>A0A0T9LH45_YERKR</name>
<sequence>MSVLAKRGHSYSEMGSMPLPLFNALYVYENFIAPSGPRIDQIRHAQVLETIYKSSGNLSKEGMRSISIQDFDMYGLISGKSTEELLQDKNKKDHENMMRLFVSEDKNGKQ</sequence>
<protein>
    <submittedName>
        <fullName evidence="1">Uncharacterized protein</fullName>
    </submittedName>
</protein>
<organism evidence="1 2">
    <name type="scientific">Yersinia kristensenii</name>
    <dbReference type="NCBI Taxonomy" id="28152"/>
    <lineage>
        <taxon>Bacteria</taxon>
        <taxon>Pseudomonadati</taxon>
        <taxon>Pseudomonadota</taxon>
        <taxon>Gammaproteobacteria</taxon>
        <taxon>Enterobacterales</taxon>
        <taxon>Yersiniaceae</taxon>
        <taxon>Yersinia</taxon>
    </lineage>
</organism>
<dbReference type="AlphaFoldDB" id="A0A0T9LH45"/>
<dbReference type="Proteomes" id="UP000045824">
    <property type="component" value="Unassembled WGS sequence"/>
</dbReference>
<gene>
    <name evidence="1" type="ORF">ERS008491_02672</name>
</gene>
<evidence type="ECO:0000313" key="2">
    <source>
        <dbReference type="Proteomes" id="UP000045824"/>
    </source>
</evidence>
<reference evidence="1 2" key="1">
    <citation type="submission" date="2015-03" db="EMBL/GenBank/DDBJ databases">
        <authorList>
            <person name="Murphy D."/>
        </authorList>
    </citation>
    <scope>NUCLEOTIDE SEQUENCE [LARGE SCALE GENOMIC DNA]</scope>
    <source>
        <strain evidence="1 2">FCF326</strain>
    </source>
</reference>
<dbReference type="RefSeq" id="WP_144416345.1">
    <property type="nucleotide sequence ID" value="NZ_CABHXN010000154.1"/>
</dbReference>
<accession>A0A0T9LH45</accession>